<evidence type="ECO:0000256" key="1">
    <source>
        <dbReference type="ARBA" id="ARBA00022448"/>
    </source>
</evidence>
<dbReference type="InterPro" id="IPR036640">
    <property type="entry name" value="ABC1_TM_sf"/>
</dbReference>
<dbReference type="EMBL" id="JACEIK010002339">
    <property type="protein sequence ID" value="MCD9560563.1"/>
    <property type="molecule type" value="Genomic_DNA"/>
</dbReference>
<dbReference type="Proteomes" id="UP000823775">
    <property type="component" value="Unassembled WGS sequence"/>
</dbReference>
<evidence type="ECO:0000256" key="4">
    <source>
        <dbReference type="ARBA" id="ARBA00022840"/>
    </source>
</evidence>
<accession>A0ABS8UNX0</accession>
<evidence type="ECO:0000256" key="3">
    <source>
        <dbReference type="ARBA" id="ARBA00022741"/>
    </source>
</evidence>
<dbReference type="PANTHER" id="PTHR24223">
    <property type="entry name" value="ATP-BINDING CASSETTE SUB-FAMILY C"/>
    <property type="match status" value="1"/>
</dbReference>
<keyword evidence="2 7" id="KW-0812">Transmembrane</keyword>
<dbReference type="InterPro" id="IPR050173">
    <property type="entry name" value="ABC_transporter_C-like"/>
</dbReference>
<dbReference type="InterPro" id="IPR011527">
    <property type="entry name" value="ABC1_TM_dom"/>
</dbReference>
<evidence type="ECO:0000313" key="10">
    <source>
        <dbReference type="Proteomes" id="UP000823775"/>
    </source>
</evidence>
<dbReference type="SUPFAM" id="SSF90123">
    <property type="entry name" value="ABC transporter transmembrane region"/>
    <property type="match status" value="1"/>
</dbReference>
<name>A0ABS8UNX0_DATST</name>
<proteinExistence type="predicted"/>
<feature type="transmembrane region" description="Helical" evidence="7">
    <location>
        <begin position="43"/>
        <end position="63"/>
    </location>
</feature>
<dbReference type="Gene3D" id="1.20.1560.10">
    <property type="entry name" value="ABC transporter type 1, transmembrane domain"/>
    <property type="match status" value="1"/>
</dbReference>
<evidence type="ECO:0000259" key="8">
    <source>
        <dbReference type="PROSITE" id="PS50929"/>
    </source>
</evidence>
<evidence type="ECO:0000256" key="5">
    <source>
        <dbReference type="ARBA" id="ARBA00022989"/>
    </source>
</evidence>
<keyword evidence="1" id="KW-0813">Transport</keyword>
<comment type="caution">
    <text evidence="9">The sequence shown here is derived from an EMBL/GenBank/DDBJ whole genome shotgun (WGS) entry which is preliminary data.</text>
</comment>
<evidence type="ECO:0000313" key="9">
    <source>
        <dbReference type="EMBL" id="MCD9560563.1"/>
    </source>
</evidence>
<dbReference type="PANTHER" id="PTHR24223:SF330">
    <property type="entry name" value="ATP-BINDING CASSETTE SUB-FAMILY C MEMBER 10"/>
    <property type="match status" value="1"/>
</dbReference>
<dbReference type="CDD" id="cd18598">
    <property type="entry name" value="ABC_6TM_MRP7_D1_like"/>
    <property type="match status" value="1"/>
</dbReference>
<feature type="non-terminal residue" evidence="9">
    <location>
        <position position="542"/>
    </location>
</feature>
<keyword evidence="4" id="KW-0067">ATP-binding</keyword>
<feature type="transmembrane region" description="Helical" evidence="7">
    <location>
        <begin position="69"/>
        <end position="86"/>
    </location>
</feature>
<feature type="transmembrane region" description="Helical" evidence="7">
    <location>
        <begin position="107"/>
        <end position="137"/>
    </location>
</feature>
<organism evidence="9 10">
    <name type="scientific">Datura stramonium</name>
    <name type="common">Jimsonweed</name>
    <name type="synonym">Common thornapple</name>
    <dbReference type="NCBI Taxonomy" id="4076"/>
    <lineage>
        <taxon>Eukaryota</taxon>
        <taxon>Viridiplantae</taxon>
        <taxon>Streptophyta</taxon>
        <taxon>Embryophyta</taxon>
        <taxon>Tracheophyta</taxon>
        <taxon>Spermatophyta</taxon>
        <taxon>Magnoliopsida</taxon>
        <taxon>eudicotyledons</taxon>
        <taxon>Gunneridae</taxon>
        <taxon>Pentapetalae</taxon>
        <taxon>asterids</taxon>
        <taxon>lamiids</taxon>
        <taxon>Solanales</taxon>
        <taxon>Solanaceae</taxon>
        <taxon>Solanoideae</taxon>
        <taxon>Datureae</taxon>
        <taxon>Datura</taxon>
    </lineage>
</organism>
<feature type="transmembrane region" description="Helical" evidence="7">
    <location>
        <begin position="513"/>
        <end position="533"/>
    </location>
</feature>
<feature type="domain" description="ABC transmembrane type-1" evidence="8">
    <location>
        <begin position="294"/>
        <end position="542"/>
    </location>
</feature>
<evidence type="ECO:0000256" key="2">
    <source>
        <dbReference type="ARBA" id="ARBA00022692"/>
    </source>
</evidence>
<sequence length="542" mass="61660">MVVKIQKAGHLGTKIDWTKYARDGAQAGYSDVDELSKFIRFKLVMTIIVLLFLNGIKQVSILVKVSLHLIPALGASIALCDMVLLIKKMLDSSHVQYHEWLFRFSQFSVWATILLVLKCGYCYVICCNPILCVWWMLRFLLLVPHLQRDFSSLQVLLSLKESFTALVDISFGVLINITRSTARPQSSSCMEEELLLPSKMDAGQGSSGGASKGIICNCWDLIAFKSIKPVMECGVKRQLDFEDLLELPIDMDPSSCHTLLSTCWKAQQRNEYSHPSLIKTICRAYGWQYFRLGLLKVLNDCLGFAGPMLLNKLIRFLQQGSRDYDGYILALSLGLSSVLKSFLDTQYTFHLSKLKLKIRSSIMSLIYGKCLSVSLAERSKFSEGEIQTFMSVDADRIANLCNSFHDMWSLPLQIGIALYLLYKQVKFAFLSGIAITILLIPVNKWIANVIAKATKSMMKQKDERIRMTAEILTHIRTLKMYGWELLFASWLMKTRSEEVKYLSTRKYLDSWCVFFWATTPTLFSLFTFGLYTLMGHQLDAAT</sequence>
<dbReference type="Pfam" id="PF00664">
    <property type="entry name" value="ABC_membrane"/>
    <property type="match status" value="1"/>
</dbReference>
<keyword evidence="10" id="KW-1185">Reference proteome</keyword>
<evidence type="ECO:0000256" key="7">
    <source>
        <dbReference type="SAM" id="Phobius"/>
    </source>
</evidence>
<protein>
    <recommendedName>
        <fullName evidence="8">ABC transmembrane type-1 domain-containing protein</fullName>
    </recommendedName>
</protein>
<feature type="transmembrane region" description="Helical" evidence="7">
    <location>
        <begin position="427"/>
        <end position="450"/>
    </location>
</feature>
<gene>
    <name evidence="9" type="ORF">HAX54_019262</name>
</gene>
<reference evidence="9 10" key="1">
    <citation type="journal article" date="2021" name="BMC Genomics">
        <title>Datura genome reveals duplications of psychoactive alkaloid biosynthetic genes and high mutation rate following tissue culture.</title>
        <authorList>
            <person name="Rajewski A."/>
            <person name="Carter-House D."/>
            <person name="Stajich J."/>
            <person name="Litt A."/>
        </authorList>
    </citation>
    <scope>NUCLEOTIDE SEQUENCE [LARGE SCALE GENOMIC DNA]</scope>
    <source>
        <strain evidence="9">AR-01</strain>
    </source>
</reference>
<keyword evidence="6 7" id="KW-0472">Membrane</keyword>
<dbReference type="PROSITE" id="PS50929">
    <property type="entry name" value="ABC_TM1F"/>
    <property type="match status" value="1"/>
</dbReference>
<evidence type="ECO:0000256" key="6">
    <source>
        <dbReference type="ARBA" id="ARBA00023136"/>
    </source>
</evidence>
<keyword evidence="5 7" id="KW-1133">Transmembrane helix</keyword>
<keyword evidence="3" id="KW-0547">Nucleotide-binding</keyword>